<evidence type="ECO:0000256" key="1">
    <source>
        <dbReference type="SAM" id="MobiDB-lite"/>
    </source>
</evidence>
<name>A0ABN9UFZ2_9DINO</name>
<dbReference type="EMBL" id="CAUYUJ010015807">
    <property type="protein sequence ID" value="CAK0858292.1"/>
    <property type="molecule type" value="Genomic_DNA"/>
</dbReference>
<evidence type="ECO:0000313" key="3">
    <source>
        <dbReference type="Proteomes" id="UP001189429"/>
    </source>
</evidence>
<protein>
    <submittedName>
        <fullName evidence="2">Uncharacterized protein</fullName>
    </submittedName>
</protein>
<keyword evidence="3" id="KW-1185">Reference proteome</keyword>
<evidence type="ECO:0000313" key="2">
    <source>
        <dbReference type="EMBL" id="CAK0858292.1"/>
    </source>
</evidence>
<proteinExistence type="predicted"/>
<comment type="caution">
    <text evidence="2">The sequence shown here is derived from an EMBL/GenBank/DDBJ whole genome shotgun (WGS) entry which is preliminary data.</text>
</comment>
<feature type="non-terminal residue" evidence="2">
    <location>
        <position position="531"/>
    </location>
</feature>
<dbReference type="Proteomes" id="UP001189429">
    <property type="component" value="Unassembled WGS sequence"/>
</dbReference>
<feature type="compositionally biased region" description="Basic and acidic residues" evidence="1">
    <location>
        <begin position="235"/>
        <end position="247"/>
    </location>
</feature>
<organism evidence="2 3">
    <name type="scientific">Prorocentrum cordatum</name>
    <dbReference type="NCBI Taxonomy" id="2364126"/>
    <lineage>
        <taxon>Eukaryota</taxon>
        <taxon>Sar</taxon>
        <taxon>Alveolata</taxon>
        <taxon>Dinophyceae</taxon>
        <taxon>Prorocentrales</taxon>
        <taxon>Prorocentraceae</taxon>
        <taxon>Prorocentrum</taxon>
    </lineage>
</organism>
<feature type="compositionally biased region" description="Basic and acidic residues" evidence="1">
    <location>
        <begin position="205"/>
        <end position="223"/>
    </location>
</feature>
<sequence>MVRENAIPPKTLRETLGGAAGDESIAFGEALAHAGGMKPHFHAGIPHGHVGQEGMSKIADLPAAPMNVHAGTKISYFGDLLMNQAYEEIKGPDGKTVGVLTDWKGPQGQPCRLDVVKDLATKSNFSSLPPPFNLKSQTDGPHVTQTFVAGAGEGKVFILRGVGLKGQFLKMANPSRIAIRYLLEKLGCLQIRLPALTATAKPGKRSTERGQKQEGHGNIEKKGPKSNNRNQFMEFADRDNLRPRGDQRPSVKIYGWEEPRVARALRNHASGRVNAKRLSVWVLTLKDFEPRFINEVLAKNPPTLRRHGVPWIGKASAGKPAASKTLAFLMPMLEIDALEGDVREGAPEPSIATAKHSDFFEGEPAERAPPAVFGDGDLHEQDAPALKAFLNPSEAANNSYDNASEKRLVAEWHQKKPMDITIQQIMDLIAPSRKLITVEEDMKALLARAHVVVTTDTRVHFRLASDEFPEGGAVPFYLYSKKSKPGLFNYSPEARACFGMHNGDPISPNNYPPDVKEKAERPLNFAKRLMR</sequence>
<feature type="region of interest" description="Disordered" evidence="1">
    <location>
        <begin position="199"/>
        <end position="247"/>
    </location>
</feature>
<reference evidence="2" key="1">
    <citation type="submission" date="2023-10" db="EMBL/GenBank/DDBJ databases">
        <authorList>
            <person name="Chen Y."/>
            <person name="Shah S."/>
            <person name="Dougan E. K."/>
            <person name="Thang M."/>
            <person name="Chan C."/>
        </authorList>
    </citation>
    <scope>NUCLEOTIDE SEQUENCE [LARGE SCALE GENOMIC DNA]</scope>
</reference>
<gene>
    <name evidence="2" type="ORF">PCOR1329_LOCUS48128</name>
</gene>
<accession>A0ABN9UFZ2</accession>